<sequence>MTIARPSAGFPSVASRRLAPRRLMTGALLAAALAGLSACTAYNEVFGDEPVPGIVTTGTGAEQDAVVPNLASVPSRPETSTATQRQALQQSLREDRSQAVYSNQPAQTTSSTTGSTMAAAPMSTGSAGMAATPQPPSSRAQSSIQSQTRTAAAPAPAPMPRTLPGTPAATPPQGSAVPAGTAPSAVGPGQIAQYNMPQRPKYSELVGVIFFGYGSSGLDGHDVEVLRQIVQLQKQRGGRLRVVGHASMKTGVTDPVKHNLANFNVSLKRAQHVASRLEALGAPGVVVGAVGAAQPVYYEFMPTGEAGNRRAEIFLDY</sequence>
<protein>
    <submittedName>
        <fullName evidence="4">Outer membrane protein OmpA</fullName>
    </submittedName>
</protein>
<dbReference type="Proteomes" id="UP000192917">
    <property type="component" value="Unassembled WGS sequence"/>
</dbReference>
<feature type="compositionally biased region" description="Polar residues" evidence="2">
    <location>
        <begin position="77"/>
        <end position="91"/>
    </location>
</feature>
<gene>
    <name evidence="4" type="ORF">SAMN05428998_10727</name>
</gene>
<organism evidence="4 5">
    <name type="scientific">Tistlia consotensis USBA 355</name>
    <dbReference type="NCBI Taxonomy" id="560819"/>
    <lineage>
        <taxon>Bacteria</taxon>
        <taxon>Pseudomonadati</taxon>
        <taxon>Pseudomonadota</taxon>
        <taxon>Alphaproteobacteria</taxon>
        <taxon>Rhodospirillales</taxon>
        <taxon>Rhodovibrionaceae</taxon>
        <taxon>Tistlia</taxon>
    </lineage>
</organism>
<feature type="compositionally biased region" description="Polar residues" evidence="2">
    <location>
        <begin position="137"/>
        <end position="150"/>
    </location>
</feature>
<name>A0A1Y6BNF8_9PROT</name>
<dbReference type="STRING" id="560819.SAMN05428998_10727"/>
<evidence type="ECO:0000313" key="5">
    <source>
        <dbReference type="Proteomes" id="UP000192917"/>
    </source>
</evidence>
<dbReference type="EMBL" id="FWZX01000007">
    <property type="protein sequence ID" value="SMF20602.1"/>
    <property type="molecule type" value="Genomic_DNA"/>
</dbReference>
<dbReference type="Gene3D" id="3.30.1330.60">
    <property type="entry name" value="OmpA-like domain"/>
    <property type="match status" value="1"/>
</dbReference>
<dbReference type="AlphaFoldDB" id="A0A1Y6BNF8"/>
<dbReference type="PROSITE" id="PS51123">
    <property type="entry name" value="OMPA_2"/>
    <property type="match status" value="1"/>
</dbReference>
<dbReference type="InterPro" id="IPR006665">
    <property type="entry name" value="OmpA-like"/>
</dbReference>
<accession>A0A1Y6BNF8</accession>
<feature type="compositionally biased region" description="Low complexity" evidence="2">
    <location>
        <begin position="104"/>
        <end position="124"/>
    </location>
</feature>
<reference evidence="4 5" key="1">
    <citation type="submission" date="2017-04" db="EMBL/GenBank/DDBJ databases">
        <authorList>
            <person name="Afonso C.L."/>
            <person name="Miller P.J."/>
            <person name="Scott M.A."/>
            <person name="Spackman E."/>
            <person name="Goraichik I."/>
            <person name="Dimitrov K.M."/>
            <person name="Suarez D.L."/>
            <person name="Swayne D.E."/>
        </authorList>
    </citation>
    <scope>NUCLEOTIDE SEQUENCE [LARGE SCALE GENOMIC DNA]</scope>
    <source>
        <strain evidence="4 5">USBA 355</strain>
    </source>
</reference>
<dbReference type="GO" id="GO:0016020">
    <property type="term" value="C:membrane"/>
    <property type="evidence" value="ECO:0007669"/>
    <property type="project" value="UniProtKB-UniRule"/>
</dbReference>
<evidence type="ECO:0000259" key="3">
    <source>
        <dbReference type="PROSITE" id="PS51123"/>
    </source>
</evidence>
<evidence type="ECO:0000313" key="4">
    <source>
        <dbReference type="EMBL" id="SMF20602.1"/>
    </source>
</evidence>
<keyword evidence="1" id="KW-0472">Membrane</keyword>
<evidence type="ECO:0000256" key="2">
    <source>
        <dbReference type="SAM" id="MobiDB-lite"/>
    </source>
</evidence>
<keyword evidence="5" id="KW-1185">Reference proteome</keyword>
<proteinExistence type="predicted"/>
<dbReference type="SUPFAM" id="SSF103088">
    <property type="entry name" value="OmpA-like"/>
    <property type="match status" value="1"/>
</dbReference>
<dbReference type="InterPro" id="IPR036737">
    <property type="entry name" value="OmpA-like_sf"/>
</dbReference>
<evidence type="ECO:0000256" key="1">
    <source>
        <dbReference type="PROSITE-ProRule" id="PRU00473"/>
    </source>
</evidence>
<feature type="region of interest" description="Disordered" evidence="2">
    <location>
        <begin position="72"/>
        <end position="184"/>
    </location>
</feature>
<feature type="domain" description="OmpA-like" evidence="3">
    <location>
        <begin position="198"/>
        <end position="317"/>
    </location>
</feature>